<comment type="subcellular location">
    <subcellularLocation>
        <location evidence="1">Cell membrane</location>
        <topology evidence="1">Multi-pass membrane protein</topology>
    </subcellularLocation>
</comment>
<accession>A0ABW2USL5</accession>
<keyword evidence="2" id="KW-1003">Cell membrane</keyword>
<keyword evidence="3 6" id="KW-0812">Transmembrane</keyword>
<protein>
    <submittedName>
        <fullName evidence="7">LrgB family protein</fullName>
    </submittedName>
</protein>
<evidence type="ECO:0000256" key="3">
    <source>
        <dbReference type="ARBA" id="ARBA00022692"/>
    </source>
</evidence>
<sequence>MILAIVIILATVGIYILAVKLYSRFPMPLLLPIFTSAIVIIFILDGFQIPYHVYMQGGTWINHLLGPAVVALAFPLYQEWHLVKRHFVPILGGVLTGSALAIVGMWAVASIFGIKRQMILSLLPKSVTTPVAIDVAKQIGGLPSLTVTFVMIAGIGGALIGPYLFSWLHIRHELGKGIGYGSASHAIGTSKALEDSGTTGAVSSVAMILSALVISVVLPVLFTFIT</sequence>
<evidence type="ECO:0000256" key="1">
    <source>
        <dbReference type="ARBA" id="ARBA00004651"/>
    </source>
</evidence>
<feature type="transmembrane region" description="Helical" evidence="6">
    <location>
        <begin position="90"/>
        <end position="114"/>
    </location>
</feature>
<feature type="transmembrane region" description="Helical" evidence="6">
    <location>
        <begin position="201"/>
        <end position="225"/>
    </location>
</feature>
<evidence type="ECO:0000313" key="8">
    <source>
        <dbReference type="Proteomes" id="UP001596620"/>
    </source>
</evidence>
<dbReference type="RefSeq" id="WP_382358421.1">
    <property type="nucleotide sequence ID" value="NZ_JBHTGR010000011.1"/>
</dbReference>
<organism evidence="7 8">
    <name type="scientific">Lentibacillus kimchii</name>
    <dbReference type="NCBI Taxonomy" id="1542911"/>
    <lineage>
        <taxon>Bacteria</taxon>
        <taxon>Bacillati</taxon>
        <taxon>Bacillota</taxon>
        <taxon>Bacilli</taxon>
        <taxon>Bacillales</taxon>
        <taxon>Bacillaceae</taxon>
        <taxon>Lentibacillus</taxon>
    </lineage>
</organism>
<comment type="caution">
    <text evidence="7">The sequence shown here is derived from an EMBL/GenBank/DDBJ whole genome shotgun (WGS) entry which is preliminary data.</text>
</comment>
<dbReference type="Pfam" id="PF04172">
    <property type="entry name" value="LrgB"/>
    <property type="match status" value="1"/>
</dbReference>
<evidence type="ECO:0000256" key="4">
    <source>
        <dbReference type="ARBA" id="ARBA00022989"/>
    </source>
</evidence>
<dbReference type="InterPro" id="IPR007300">
    <property type="entry name" value="CidB/LrgB"/>
</dbReference>
<dbReference type="Proteomes" id="UP001596620">
    <property type="component" value="Unassembled WGS sequence"/>
</dbReference>
<evidence type="ECO:0000256" key="2">
    <source>
        <dbReference type="ARBA" id="ARBA00022475"/>
    </source>
</evidence>
<dbReference type="EMBL" id="JBHTGR010000011">
    <property type="protein sequence ID" value="MFC7746907.1"/>
    <property type="molecule type" value="Genomic_DNA"/>
</dbReference>
<gene>
    <name evidence="7" type="ORF">ACFQU8_06615</name>
</gene>
<dbReference type="PANTHER" id="PTHR30249:SF17">
    <property type="entry name" value="HOLIN-LIKE PROTEIN CIDB"/>
    <property type="match status" value="1"/>
</dbReference>
<evidence type="ECO:0000313" key="7">
    <source>
        <dbReference type="EMBL" id="MFC7746907.1"/>
    </source>
</evidence>
<dbReference type="PANTHER" id="PTHR30249">
    <property type="entry name" value="PUTATIVE SEROTONIN TRANSPORTER"/>
    <property type="match status" value="1"/>
</dbReference>
<feature type="transmembrane region" description="Helical" evidence="6">
    <location>
        <begin position="145"/>
        <end position="165"/>
    </location>
</feature>
<keyword evidence="4 6" id="KW-1133">Transmembrane helix</keyword>
<keyword evidence="5 6" id="KW-0472">Membrane</keyword>
<evidence type="ECO:0000256" key="6">
    <source>
        <dbReference type="SAM" id="Phobius"/>
    </source>
</evidence>
<feature type="transmembrane region" description="Helical" evidence="6">
    <location>
        <begin position="28"/>
        <end position="47"/>
    </location>
</feature>
<feature type="transmembrane region" description="Helical" evidence="6">
    <location>
        <begin position="59"/>
        <end position="78"/>
    </location>
</feature>
<proteinExistence type="predicted"/>
<evidence type="ECO:0000256" key="5">
    <source>
        <dbReference type="ARBA" id="ARBA00023136"/>
    </source>
</evidence>
<keyword evidence="8" id="KW-1185">Reference proteome</keyword>
<reference evidence="8" key="1">
    <citation type="journal article" date="2019" name="Int. J. Syst. Evol. Microbiol.">
        <title>The Global Catalogue of Microorganisms (GCM) 10K type strain sequencing project: providing services to taxonomists for standard genome sequencing and annotation.</title>
        <authorList>
            <consortium name="The Broad Institute Genomics Platform"/>
            <consortium name="The Broad Institute Genome Sequencing Center for Infectious Disease"/>
            <person name="Wu L."/>
            <person name="Ma J."/>
        </authorList>
    </citation>
    <scope>NUCLEOTIDE SEQUENCE [LARGE SCALE GENOMIC DNA]</scope>
    <source>
        <strain evidence="8">JCM 30234</strain>
    </source>
</reference>
<name>A0ABW2USL5_9BACI</name>